<name>A0A370G2R1_GLULI</name>
<sequence length="386" mass="42628">MLQRTTIPSAAGSWTEALRRAFFPADRRRDVDGLRGLAVLLVVLFHAGWIRGGFIGVDVFIVISGYFMGRSALLQSPFRPVNFVCRRLYRLLPALLCMIVVVCSGMLWWVLSSDRADIALNGAYSLVYLSNLWAAGHVGYFEGQSIAYPFLHTWSLSLEMQFYTIIFFMALFLPYVRHRGWAIIGIFILSLIASITAHLRGDAQAYYSIFDRMWQFSLGTMIWLLPQHRMSSLAANLASALACATIIMAGLFYTLRFACPSYMSILPCLAAAVLIALPQTWVSRTMLGLLSPLGVMSYSVYLWHWPCIVVANYLMAFSVHGPVMAGVLVLALVASVISYLSIEQTGLAYEGRVALPVRVRGALCLVAASGFVALGLSIISAVSRVH</sequence>
<dbReference type="RefSeq" id="WP_114727688.1">
    <property type="nucleotide sequence ID" value="NZ_BJMI01000028.1"/>
</dbReference>
<keyword evidence="3" id="KW-0808">Transferase</keyword>
<dbReference type="GO" id="GO:0016747">
    <property type="term" value="F:acyltransferase activity, transferring groups other than amino-acyl groups"/>
    <property type="evidence" value="ECO:0007669"/>
    <property type="project" value="InterPro"/>
</dbReference>
<keyword evidence="5" id="KW-1185">Reference proteome</keyword>
<feature type="transmembrane region" description="Helical" evidence="1">
    <location>
        <begin position="181"/>
        <end position="199"/>
    </location>
</feature>
<gene>
    <name evidence="4" type="ORF">C7453_10629</name>
    <name evidence="3" type="ORF">HLH32_15675</name>
</gene>
<evidence type="ECO:0000259" key="2">
    <source>
        <dbReference type="Pfam" id="PF01757"/>
    </source>
</evidence>
<comment type="caution">
    <text evidence="4">The sequence shown here is derived from an EMBL/GenBank/DDBJ whole genome shotgun (WGS) entry which is preliminary data.</text>
</comment>
<dbReference type="GO" id="GO:0009103">
    <property type="term" value="P:lipopolysaccharide biosynthetic process"/>
    <property type="evidence" value="ECO:0007669"/>
    <property type="project" value="TreeGrafter"/>
</dbReference>
<reference evidence="4 5" key="1">
    <citation type="submission" date="2018-07" db="EMBL/GenBank/DDBJ databases">
        <title>Genomic Encyclopedia of Type Strains, Phase IV (KMG-IV): sequencing the most valuable type-strain genomes for metagenomic binning, comparative biology and taxonomic classification.</title>
        <authorList>
            <person name="Goeker M."/>
        </authorList>
    </citation>
    <scope>NUCLEOTIDE SEQUENCE [LARGE SCALE GENOMIC DNA]</scope>
    <source>
        <strain evidence="4 5">DSM 5603</strain>
    </source>
</reference>
<evidence type="ECO:0000313" key="4">
    <source>
        <dbReference type="EMBL" id="RDI37306.1"/>
    </source>
</evidence>
<feature type="transmembrane region" description="Helical" evidence="1">
    <location>
        <begin position="88"/>
        <end position="111"/>
    </location>
</feature>
<dbReference type="InterPro" id="IPR050879">
    <property type="entry name" value="Acyltransferase_3"/>
</dbReference>
<keyword evidence="1" id="KW-1133">Transmembrane helix</keyword>
<evidence type="ECO:0000313" key="3">
    <source>
        <dbReference type="EMBL" id="MBB2187792.1"/>
    </source>
</evidence>
<keyword evidence="1" id="KW-0812">Transmembrane</keyword>
<dbReference type="Pfam" id="PF01757">
    <property type="entry name" value="Acyl_transf_3"/>
    <property type="match status" value="1"/>
</dbReference>
<feature type="transmembrane region" description="Helical" evidence="1">
    <location>
        <begin position="237"/>
        <end position="255"/>
    </location>
</feature>
<dbReference type="EMBL" id="JABEQI010000011">
    <property type="protein sequence ID" value="MBB2187792.1"/>
    <property type="molecule type" value="Genomic_DNA"/>
</dbReference>
<keyword evidence="1" id="KW-0472">Membrane</keyword>
<evidence type="ECO:0000313" key="6">
    <source>
        <dbReference type="Proteomes" id="UP000562982"/>
    </source>
</evidence>
<evidence type="ECO:0000313" key="5">
    <source>
        <dbReference type="Proteomes" id="UP000254958"/>
    </source>
</evidence>
<protein>
    <submittedName>
        <fullName evidence="3">Acyltransferase</fullName>
    </submittedName>
    <submittedName>
        <fullName evidence="4">Peptidoglycan/LPS O-acetylase OafA/YrhL</fullName>
    </submittedName>
</protein>
<dbReference type="Proteomes" id="UP000254958">
    <property type="component" value="Unassembled WGS sequence"/>
</dbReference>
<dbReference type="PANTHER" id="PTHR23028:SF53">
    <property type="entry name" value="ACYL_TRANSF_3 DOMAIN-CONTAINING PROTEIN"/>
    <property type="match status" value="1"/>
</dbReference>
<evidence type="ECO:0000256" key="1">
    <source>
        <dbReference type="SAM" id="Phobius"/>
    </source>
</evidence>
<proteinExistence type="predicted"/>
<reference evidence="3 6" key="2">
    <citation type="submission" date="2020-04" db="EMBL/GenBank/DDBJ databases">
        <title>Description of novel Gluconacetobacter.</title>
        <authorList>
            <person name="Sombolestani A."/>
        </authorList>
    </citation>
    <scope>NUCLEOTIDE SEQUENCE [LARGE SCALE GENOMIC DNA]</scope>
    <source>
        <strain evidence="3 6">LMG 1382</strain>
    </source>
</reference>
<organism evidence="4 5">
    <name type="scientific">Gluconacetobacter liquefaciens</name>
    <name type="common">Acetobacter liquefaciens</name>
    <dbReference type="NCBI Taxonomy" id="89584"/>
    <lineage>
        <taxon>Bacteria</taxon>
        <taxon>Pseudomonadati</taxon>
        <taxon>Pseudomonadota</taxon>
        <taxon>Alphaproteobacteria</taxon>
        <taxon>Acetobacterales</taxon>
        <taxon>Acetobacteraceae</taxon>
        <taxon>Gluconacetobacter</taxon>
    </lineage>
</organism>
<feature type="domain" description="Acyltransferase 3" evidence="2">
    <location>
        <begin position="30"/>
        <end position="338"/>
    </location>
</feature>
<dbReference type="OrthoDB" id="9796461at2"/>
<keyword evidence="3" id="KW-0012">Acyltransferase</keyword>
<dbReference type="GO" id="GO:0016020">
    <property type="term" value="C:membrane"/>
    <property type="evidence" value="ECO:0007669"/>
    <property type="project" value="TreeGrafter"/>
</dbReference>
<dbReference type="InterPro" id="IPR002656">
    <property type="entry name" value="Acyl_transf_3_dom"/>
</dbReference>
<feature type="transmembrane region" description="Helical" evidence="1">
    <location>
        <begin position="160"/>
        <end position="176"/>
    </location>
</feature>
<feature type="transmembrane region" description="Helical" evidence="1">
    <location>
        <begin position="118"/>
        <end position="140"/>
    </location>
</feature>
<accession>A0A370G2R1</accession>
<feature type="transmembrane region" description="Helical" evidence="1">
    <location>
        <begin position="362"/>
        <end position="382"/>
    </location>
</feature>
<feature type="transmembrane region" description="Helical" evidence="1">
    <location>
        <begin position="37"/>
        <end position="68"/>
    </location>
</feature>
<dbReference type="EMBL" id="QQAW01000006">
    <property type="protein sequence ID" value="RDI37306.1"/>
    <property type="molecule type" value="Genomic_DNA"/>
</dbReference>
<dbReference type="Proteomes" id="UP000562982">
    <property type="component" value="Unassembled WGS sequence"/>
</dbReference>
<feature type="transmembrane region" description="Helical" evidence="1">
    <location>
        <begin position="323"/>
        <end position="342"/>
    </location>
</feature>
<dbReference type="AlphaFoldDB" id="A0A370G2R1"/>
<feature type="transmembrane region" description="Helical" evidence="1">
    <location>
        <begin position="261"/>
        <end position="278"/>
    </location>
</feature>
<dbReference type="PANTHER" id="PTHR23028">
    <property type="entry name" value="ACETYLTRANSFERASE"/>
    <property type="match status" value="1"/>
</dbReference>